<evidence type="ECO:0000256" key="1">
    <source>
        <dbReference type="SAM" id="Phobius"/>
    </source>
</evidence>
<protein>
    <submittedName>
        <fullName evidence="2">Uncharacterized protein</fullName>
    </submittedName>
</protein>
<reference evidence="2" key="1">
    <citation type="submission" date="2020-03" db="EMBL/GenBank/DDBJ databases">
        <title>Castanea mollissima Vanexum genome sequencing.</title>
        <authorList>
            <person name="Staton M."/>
        </authorList>
    </citation>
    <scope>NUCLEOTIDE SEQUENCE</scope>
    <source>
        <tissue evidence="2">Leaf</tissue>
    </source>
</reference>
<comment type="caution">
    <text evidence="2">The sequence shown here is derived from an EMBL/GenBank/DDBJ whole genome shotgun (WGS) entry which is preliminary data.</text>
</comment>
<keyword evidence="1" id="KW-1133">Transmembrane helix</keyword>
<name>A0A8J4QI02_9ROSI</name>
<gene>
    <name evidence="2" type="ORF">CMV_026119</name>
</gene>
<evidence type="ECO:0000313" key="2">
    <source>
        <dbReference type="EMBL" id="KAF3947799.1"/>
    </source>
</evidence>
<evidence type="ECO:0000313" key="3">
    <source>
        <dbReference type="Proteomes" id="UP000737018"/>
    </source>
</evidence>
<proteinExistence type="predicted"/>
<dbReference type="AlphaFoldDB" id="A0A8J4QI02"/>
<keyword evidence="1" id="KW-0472">Membrane</keyword>
<dbReference type="EMBL" id="JRKL02007397">
    <property type="protein sequence ID" value="KAF3947799.1"/>
    <property type="molecule type" value="Genomic_DNA"/>
</dbReference>
<organism evidence="2 3">
    <name type="scientific">Castanea mollissima</name>
    <name type="common">Chinese chestnut</name>
    <dbReference type="NCBI Taxonomy" id="60419"/>
    <lineage>
        <taxon>Eukaryota</taxon>
        <taxon>Viridiplantae</taxon>
        <taxon>Streptophyta</taxon>
        <taxon>Embryophyta</taxon>
        <taxon>Tracheophyta</taxon>
        <taxon>Spermatophyta</taxon>
        <taxon>Magnoliopsida</taxon>
        <taxon>eudicotyledons</taxon>
        <taxon>Gunneridae</taxon>
        <taxon>Pentapetalae</taxon>
        <taxon>rosids</taxon>
        <taxon>fabids</taxon>
        <taxon>Fagales</taxon>
        <taxon>Fagaceae</taxon>
        <taxon>Castanea</taxon>
    </lineage>
</organism>
<dbReference type="Proteomes" id="UP000737018">
    <property type="component" value="Unassembled WGS sequence"/>
</dbReference>
<keyword evidence="1" id="KW-0812">Transmembrane</keyword>
<accession>A0A8J4QI02</accession>
<sequence>MLCWNLVPFCPECRLDATSTSNIQMLIKRRILVRRLLYLYLPLAIGVSNPVSFPSMLGPLIILEPTHMSFK</sequence>
<feature type="transmembrane region" description="Helical" evidence="1">
    <location>
        <begin position="37"/>
        <end position="62"/>
    </location>
</feature>
<keyword evidence="3" id="KW-1185">Reference proteome</keyword>